<reference evidence="1" key="1">
    <citation type="submission" date="2024-11" db="EMBL/GenBank/DDBJ databases">
        <title>Description of Massilia orientalis sp. nov., isolated from rhizosphere soil of Ageratina adenophora.</title>
        <authorList>
            <person name="Wang Y."/>
        </authorList>
    </citation>
    <scope>NUCLEOTIDE SEQUENCE</scope>
    <source>
        <strain evidence="1">YIM B02787</strain>
    </source>
</reference>
<dbReference type="EMBL" id="JASNRB020000013">
    <property type="protein sequence ID" value="MFJ1470280.1"/>
    <property type="molecule type" value="Genomic_DNA"/>
</dbReference>
<comment type="caution">
    <text evidence="1">The sequence shown here is derived from an EMBL/GenBank/DDBJ whole genome shotgun (WGS) entry which is preliminary data.</text>
</comment>
<keyword evidence="2" id="KW-1185">Reference proteome</keyword>
<organism evidence="1 2">
    <name type="scientific">Massilia orientalis</name>
    <dbReference type="NCBI Taxonomy" id="3050128"/>
    <lineage>
        <taxon>Bacteria</taxon>
        <taxon>Pseudomonadati</taxon>
        <taxon>Pseudomonadota</taxon>
        <taxon>Betaproteobacteria</taxon>
        <taxon>Burkholderiales</taxon>
        <taxon>Oxalobacteraceae</taxon>
        <taxon>Telluria group</taxon>
        <taxon>Massilia</taxon>
    </lineage>
</organism>
<gene>
    <name evidence="1" type="ORF">QPK29_021410</name>
</gene>
<protein>
    <submittedName>
        <fullName evidence="1">Uncharacterized protein</fullName>
    </submittedName>
</protein>
<sequence>MAQIINVGGKKLLAGMHWLDPESVKSNTQQGPAFLSRFIKPKSAAGAQITERELVAAQRASYAAGTTRNAWGYLSAFEKRAMSKVSRFDKVYSLAEMFSAVPGLAVCSILIAQIPGEDEYVMCTSINAHPAPGDFDVVVPASEVANTLLRWDSQLRAVTTSAPAMYGTWPGVTNSLSLDKLTSIAAAVRPVRSVGMDVRQVAVLAVVVGGSVAAYMAWEDHKREQSIKEAQVRARQQAPAAVYQKALDEQWPTQPWGNLARVRALQQHVRKVREYVGGFKISSAVTCQILTGVCTFSYKKDGDSAATFQDFIDDIEGQFVPTSFGQDGKTVEVSMTVKNLPASAAPRMDVLADESQSPLLFWPLIQKLVPTQKVSGSQQVDYKVFPQGLGINEAAVPTLIRSAGVTVTYPLWDLVQIPSAKGVFANAINWKTLTAGNGAVTLAGEMYAKKANP</sequence>
<evidence type="ECO:0000313" key="2">
    <source>
        <dbReference type="Proteomes" id="UP001168096"/>
    </source>
</evidence>
<name>A0ACC7MFI3_9BURK</name>
<proteinExistence type="predicted"/>
<dbReference type="Proteomes" id="UP001168096">
    <property type="component" value="Unassembled WGS sequence"/>
</dbReference>
<evidence type="ECO:0000313" key="1">
    <source>
        <dbReference type="EMBL" id="MFJ1470280.1"/>
    </source>
</evidence>
<accession>A0ACC7MFI3</accession>